<feature type="signal peptide" evidence="4">
    <location>
        <begin position="1"/>
        <end position="27"/>
    </location>
</feature>
<dbReference type="Proteomes" id="UP000030063">
    <property type="component" value="Unassembled WGS sequence"/>
</dbReference>
<evidence type="ECO:0000313" key="6">
    <source>
        <dbReference type="Proteomes" id="UP000030063"/>
    </source>
</evidence>
<dbReference type="InterPro" id="IPR005318">
    <property type="entry name" value="OM_porin_bac"/>
</dbReference>
<gene>
    <name evidence="5" type="ORF">TMS3_0122010</name>
</gene>
<dbReference type="GO" id="GO:0016020">
    <property type="term" value="C:membrane"/>
    <property type="evidence" value="ECO:0007669"/>
    <property type="project" value="InterPro"/>
</dbReference>
<keyword evidence="3 4" id="KW-0732">Signal</keyword>
<evidence type="ECO:0000256" key="4">
    <source>
        <dbReference type="SAM" id="SignalP"/>
    </source>
</evidence>
<accession>A0A0A1YE15</accession>
<dbReference type="InterPro" id="IPR023614">
    <property type="entry name" value="Porin_dom_sf"/>
</dbReference>
<evidence type="ECO:0000256" key="2">
    <source>
        <dbReference type="ARBA" id="ARBA00022448"/>
    </source>
</evidence>
<feature type="chain" id="PRO_5001995690" evidence="4">
    <location>
        <begin position="28"/>
        <end position="422"/>
    </location>
</feature>
<organism evidence="5 6">
    <name type="scientific">Pseudomonas taeanensis MS-3</name>
    <dbReference type="NCBI Taxonomy" id="1395571"/>
    <lineage>
        <taxon>Bacteria</taxon>
        <taxon>Pseudomonadati</taxon>
        <taxon>Pseudomonadota</taxon>
        <taxon>Gammaproteobacteria</taxon>
        <taxon>Pseudomonadales</taxon>
        <taxon>Pseudomonadaceae</taxon>
        <taxon>Pseudomonas</taxon>
    </lineage>
</organism>
<sequence>MSKHPLTRSVAFATLGASLTLPSLANAEFIKDSKASLDLRNFYFNRDLRDTTAAQQSKREEWAQGFIFKAESGFTEGTVGFGLDAYAGLGLKLDSSDERAGTNLLPNRFGDEGPGEYSEATATLKVKASKTVTKVGGLMPKLPTVAANDSRLLPQTFLGAHLNSQEIDGLTIDAGQLRELNQRDSTDFQDLSLNSGAKRNFKFTGKGNQGDDFNFAGLSYKLTDSLTGGYHYGELEQLYKQHIFNLVHVLPIADKQTFKSDLRFARSTDDGSSNVDNKAFGAMFTYGLGFHSFGLGFQKMSGDTGYAYINGTDPFLVNYVQIGDFANKDEKSYQLRYDYNFAGLGIPGLTFMTRYLNGDNIDRLNAAGEGKEWERNSELMYVVQDGALKNLGIRLRNATVRSNVGNDLDENRLIISYSLPLF</sequence>
<reference evidence="5 6" key="1">
    <citation type="journal article" date="2014" name="Genome Announc.">
        <title>Draft Genome Sequence of Petroleum Oil-Degrading Marine Bacterium Pseudomonas taeanensis Strain MS-3, Isolated from a Crude Oil-Contaminated Seashore.</title>
        <authorList>
            <person name="Lee S.Y."/>
            <person name="Kim S.H."/>
            <person name="Lee D.G."/>
            <person name="Shin S."/>
            <person name="Yun S.H."/>
            <person name="Choi C.W."/>
            <person name="Chung Y.H."/>
            <person name="Choi J.S."/>
            <person name="Kahng H.Y."/>
            <person name="Kim S.I."/>
        </authorList>
    </citation>
    <scope>NUCLEOTIDE SEQUENCE [LARGE SCALE GENOMIC DNA]</scope>
    <source>
        <strain evidence="5 6">MS-3</strain>
    </source>
</reference>
<dbReference type="FunFam" id="2.40.160.10:FF:000008">
    <property type="entry name" value="OprD family porin"/>
    <property type="match status" value="1"/>
</dbReference>
<protein>
    <submittedName>
        <fullName evidence="5">Porin</fullName>
    </submittedName>
</protein>
<name>A0A0A1YE15_9PSED</name>
<dbReference type="EMBL" id="AWSQ01000009">
    <property type="protein sequence ID" value="KFX67885.1"/>
    <property type="molecule type" value="Genomic_DNA"/>
</dbReference>
<dbReference type="GO" id="GO:0015288">
    <property type="term" value="F:porin activity"/>
    <property type="evidence" value="ECO:0007669"/>
    <property type="project" value="TreeGrafter"/>
</dbReference>
<dbReference type="STRING" id="1395571.TMS3_0122010"/>
<keyword evidence="2" id="KW-0813">Transport</keyword>
<evidence type="ECO:0000256" key="1">
    <source>
        <dbReference type="ARBA" id="ARBA00009075"/>
    </source>
</evidence>
<keyword evidence="6" id="KW-1185">Reference proteome</keyword>
<dbReference type="eggNOG" id="ENOG502Z9P4">
    <property type="taxonomic scope" value="Bacteria"/>
</dbReference>
<proteinExistence type="inferred from homology"/>
<dbReference type="Gene3D" id="2.40.160.10">
    <property type="entry name" value="Porin"/>
    <property type="match status" value="1"/>
</dbReference>
<dbReference type="OrthoDB" id="6759120at2"/>
<dbReference type="PANTHER" id="PTHR34596:SF2">
    <property type="entry name" value="CHITOPORIN"/>
    <property type="match status" value="1"/>
</dbReference>
<comment type="caution">
    <text evidence="5">The sequence shown here is derived from an EMBL/GenBank/DDBJ whole genome shotgun (WGS) entry which is preliminary data.</text>
</comment>
<dbReference type="AlphaFoldDB" id="A0A0A1YE15"/>
<dbReference type="RefSeq" id="WP_025167349.1">
    <property type="nucleotide sequence ID" value="NZ_AWSQ01000009.1"/>
</dbReference>
<evidence type="ECO:0000313" key="5">
    <source>
        <dbReference type="EMBL" id="KFX67885.1"/>
    </source>
</evidence>
<comment type="similarity">
    <text evidence="1">Belongs to the outer membrane porin (Opr) (TC 1.B.25) family.</text>
</comment>
<dbReference type="Pfam" id="PF03573">
    <property type="entry name" value="OprD"/>
    <property type="match status" value="1"/>
</dbReference>
<evidence type="ECO:0000256" key="3">
    <source>
        <dbReference type="ARBA" id="ARBA00022729"/>
    </source>
</evidence>
<dbReference type="PANTHER" id="PTHR34596">
    <property type="entry name" value="CHITOPORIN"/>
    <property type="match status" value="1"/>
</dbReference>